<evidence type="ECO:0000313" key="14">
    <source>
        <dbReference type="EMBL" id="UOD49447.1"/>
    </source>
</evidence>
<accession>A0ABY4AK46</accession>
<dbReference type="PIRSF" id="PIRSF000239">
    <property type="entry name" value="AHPC"/>
    <property type="match status" value="1"/>
</dbReference>
<keyword evidence="5" id="KW-0049">Antioxidant</keyword>
<dbReference type="InterPro" id="IPR036249">
    <property type="entry name" value="Thioredoxin-like_sf"/>
</dbReference>
<proteinExistence type="inferred from homology"/>
<organism evidence="14 15">
    <name type="scientific">Orrella daihaiensis</name>
    <dbReference type="NCBI Taxonomy" id="2782176"/>
    <lineage>
        <taxon>Bacteria</taxon>
        <taxon>Pseudomonadati</taxon>
        <taxon>Pseudomonadota</taxon>
        <taxon>Betaproteobacteria</taxon>
        <taxon>Burkholderiales</taxon>
        <taxon>Alcaligenaceae</taxon>
        <taxon>Orrella</taxon>
    </lineage>
</organism>
<keyword evidence="15" id="KW-1185">Reference proteome</keyword>
<evidence type="ECO:0000256" key="6">
    <source>
        <dbReference type="ARBA" id="ARBA00023002"/>
    </source>
</evidence>
<dbReference type="Proteomes" id="UP000831607">
    <property type="component" value="Chromosome"/>
</dbReference>
<dbReference type="SUPFAM" id="SSF52833">
    <property type="entry name" value="Thioredoxin-like"/>
    <property type="match status" value="1"/>
</dbReference>
<name>A0ABY4AK46_9BURK</name>
<evidence type="ECO:0000256" key="9">
    <source>
        <dbReference type="ARBA" id="ARBA00032824"/>
    </source>
</evidence>
<evidence type="ECO:0000256" key="4">
    <source>
        <dbReference type="ARBA" id="ARBA00022559"/>
    </source>
</evidence>
<evidence type="ECO:0000256" key="5">
    <source>
        <dbReference type="ARBA" id="ARBA00022862"/>
    </source>
</evidence>
<protein>
    <recommendedName>
        <fullName evidence="3">thioredoxin-dependent peroxiredoxin</fullName>
        <ecNumber evidence="3">1.11.1.24</ecNumber>
    </recommendedName>
    <alternativeName>
        <fullName evidence="9">Thioredoxin peroxidase</fullName>
    </alternativeName>
    <alternativeName>
        <fullName evidence="11">Thioredoxin-dependent peroxiredoxin Bcp</fullName>
    </alternativeName>
</protein>
<feature type="domain" description="Thioredoxin" evidence="13">
    <location>
        <begin position="5"/>
        <end position="156"/>
    </location>
</feature>
<evidence type="ECO:0000256" key="3">
    <source>
        <dbReference type="ARBA" id="ARBA00013017"/>
    </source>
</evidence>
<evidence type="ECO:0000256" key="12">
    <source>
        <dbReference type="ARBA" id="ARBA00049091"/>
    </source>
</evidence>
<sequence>MSKPLSVGDSAPNFRAESTAGIIERSDTNGHKMVLFFYPKDNTPGCTTEAQAFQQHQQAFRRADCYLAGVSRDSLSSHVKFSEKLGLKYPLISDPQEQVCQLYDVIRDKKMYGKTVRGIERSTFLIDSNGKIAKVWRGVKVPGHVQEVLQAAQSLA</sequence>
<evidence type="ECO:0000313" key="15">
    <source>
        <dbReference type="Proteomes" id="UP000831607"/>
    </source>
</evidence>
<dbReference type="EMBL" id="CP063982">
    <property type="protein sequence ID" value="UOD49447.1"/>
    <property type="molecule type" value="Genomic_DNA"/>
</dbReference>
<dbReference type="Pfam" id="PF00578">
    <property type="entry name" value="AhpC-TSA"/>
    <property type="match status" value="1"/>
</dbReference>
<reference evidence="14 15" key="1">
    <citation type="submission" date="2020-11" db="EMBL/GenBank/DDBJ databases">
        <title>Algicoccus daihaiensis sp.nov., isolated from Daihai Lake in Inner Mongolia.</title>
        <authorList>
            <person name="Kai J."/>
        </authorList>
    </citation>
    <scope>NUCLEOTIDE SEQUENCE [LARGE SCALE GENOMIC DNA]</scope>
    <source>
        <strain evidence="15">f23</strain>
    </source>
</reference>
<dbReference type="PANTHER" id="PTHR42801">
    <property type="entry name" value="THIOREDOXIN-DEPENDENT PEROXIDE REDUCTASE"/>
    <property type="match status" value="1"/>
</dbReference>
<dbReference type="PROSITE" id="PS51352">
    <property type="entry name" value="THIOREDOXIN_2"/>
    <property type="match status" value="1"/>
</dbReference>
<keyword evidence="4" id="KW-0575">Peroxidase</keyword>
<dbReference type="InterPro" id="IPR050924">
    <property type="entry name" value="Peroxiredoxin_BCP/PrxQ"/>
</dbReference>
<keyword evidence="7" id="KW-1015">Disulfide bond</keyword>
<comment type="function">
    <text evidence="1">Thiol-specific peroxidase that catalyzes the reduction of hydrogen peroxide and organic hydroperoxides to water and alcohols, respectively. Plays a role in cell protection against oxidative stress by detoxifying peroxides and as sensor of hydrogen peroxide-mediated signaling events.</text>
</comment>
<dbReference type="InterPro" id="IPR013766">
    <property type="entry name" value="Thioredoxin_domain"/>
</dbReference>
<comment type="similarity">
    <text evidence="10">Belongs to the peroxiredoxin family. BCP/PrxQ subfamily.</text>
</comment>
<comment type="subunit">
    <text evidence="2">Monomer.</text>
</comment>
<keyword evidence="8" id="KW-0676">Redox-active center</keyword>
<evidence type="ECO:0000256" key="11">
    <source>
        <dbReference type="ARBA" id="ARBA00042639"/>
    </source>
</evidence>
<dbReference type="CDD" id="cd03017">
    <property type="entry name" value="PRX_BCP"/>
    <property type="match status" value="1"/>
</dbReference>
<evidence type="ECO:0000256" key="1">
    <source>
        <dbReference type="ARBA" id="ARBA00003330"/>
    </source>
</evidence>
<evidence type="ECO:0000256" key="7">
    <source>
        <dbReference type="ARBA" id="ARBA00023157"/>
    </source>
</evidence>
<dbReference type="EC" id="1.11.1.24" evidence="3"/>
<comment type="catalytic activity">
    <reaction evidence="12">
        <text>a hydroperoxide + [thioredoxin]-dithiol = an alcohol + [thioredoxin]-disulfide + H2O</text>
        <dbReference type="Rhea" id="RHEA:62620"/>
        <dbReference type="Rhea" id="RHEA-COMP:10698"/>
        <dbReference type="Rhea" id="RHEA-COMP:10700"/>
        <dbReference type="ChEBI" id="CHEBI:15377"/>
        <dbReference type="ChEBI" id="CHEBI:29950"/>
        <dbReference type="ChEBI" id="CHEBI:30879"/>
        <dbReference type="ChEBI" id="CHEBI:35924"/>
        <dbReference type="ChEBI" id="CHEBI:50058"/>
        <dbReference type="EC" id="1.11.1.24"/>
    </reaction>
</comment>
<dbReference type="Gene3D" id="3.40.30.10">
    <property type="entry name" value="Glutaredoxin"/>
    <property type="match status" value="1"/>
</dbReference>
<evidence type="ECO:0000256" key="2">
    <source>
        <dbReference type="ARBA" id="ARBA00011245"/>
    </source>
</evidence>
<keyword evidence="6" id="KW-0560">Oxidoreductase</keyword>
<evidence type="ECO:0000259" key="13">
    <source>
        <dbReference type="PROSITE" id="PS51352"/>
    </source>
</evidence>
<dbReference type="PANTHER" id="PTHR42801:SF4">
    <property type="entry name" value="AHPC_TSA FAMILY PROTEIN"/>
    <property type="match status" value="1"/>
</dbReference>
<dbReference type="RefSeq" id="WP_243477612.1">
    <property type="nucleotide sequence ID" value="NZ_CP063982.1"/>
</dbReference>
<evidence type="ECO:0000256" key="10">
    <source>
        <dbReference type="ARBA" id="ARBA00038489"/>
    </source>
</evidence>
<evidence type="ECO:0000256" key="8">
    <source>
        <dbReference type="ARBA" id="ARBA00023284"/>
    </source>
</evidence>
<dbReference type="InterPro" id="IPR000866">
    <property type="entry name" value="AhpC/TSA"/>
</dbReference>
<gene>
    <name evidence="14" type="ORF">DHf2319_08105</name>
</gene>
<dbReference type="InterPro" id="IPR024706">
    <property type="entry name" value="Peroxiredoxin_AhpC-typ"/>
</dbReference>